<dbReference type="OrthoDB" id="3195134at2759"/>
<dbReference type="STRING" id="436010.A0A166QNX5"/>
<reference evidence="1 2" key="1">
    <citation type="journal article" date="2016" name="Mol. Biol. Evol.">
        <title>Comparative Genomics of Early-Diverging Mushroom-Forming Fungi Provides Insights into the Origins of Lignocellulose Decay Capabilities.</title>
        <authorList>
            <person name="Nagy L.G."/>
            <person name="Riley R."/>
            <person name="Tritt A."/>
            <person name="Adam C."/>
            <person name="Daum C."/>
            <person name="Floudas D."/>
            <person name="Sun H."/>
            <person name="Yadav J.S."/>
            <person name="Pangilinan J."/>
            <person name="Larsson K.H."/>
            <person name="Matsuura K."/>
            <person name="Barry K."/>
            <person name="Labutti K."/>
            <person name="Kuo R."/>
            <person name="Ohm R.A."/>
            <person name="Bhattacharya S.S."/>
            <person name="Shirouzu T."/>
            <person name="Yoshinaga Y."/>
            <person name="Martin F.M."/>
            <person name="Grigoriev I.V."/>
            <person name="Hibbett D.S."/>
        </authorList>
    </citation>
    <scope>NUCLEOTIDE SEQUENCE [LARGE SCALE GENOMIC DNA]</scope>
    <source>
        <strain evidence="1 2">CBS 109695</strain>
    </source>
</reference>
<dbReference type="AlphaFoldDB" id="A0A166QNX5"/>
<proteinExistence type="predicted"/>
<feature type="non-terminal residue" evidence="1">
    <location>
        <position position="229"/>
    </location>
</feature>
<evidence type="ECO:0000313" key="2">
    <source>
        <dbReference type="Proteomes" id="UP000076532"/>
    </source>
</evidence>
<dbReference type="EMBL" id="KV417509">
    <property type="protein sequence ID" value="KZP27377.1"/>
    <property type="molecule type" value="Genomic_DNA"/>
</dbReference>
<protein>
    <submittedName>
        <fullName evidence="1">Uncharacterized protein</fullName>
    </submittedName>
</protein>
<sequence length="229" mass="25737">MPAKGHSTAPMWDGDVETLADFFEDVKDLADHHKVSDADTITRNACRYASKKESDTWKILPEYSAKDFSAFVAKVISLYPGASAEQLHTLGDLDAYVSKRSETAIANISELGLYYREYMKITAFLITEKRIGEGERDRYFIKGFERDLHRLVKTRYNTAEPTHKPTDDYEYTKVRDTCEFVLSEAEADSPAAHFGSASAPATVKAEPTHLAVKTEVDLVAIIRDLQSQM</sequence>
<accession>A0A166QNX5</accession>
<name>A0A166QNX5_9AGAM</name>
<keyword evidence="2" id="KW-1185">Reference proteome</keyword>
<evidence type="ECO:0000313" key="1">
    <source>
        <dbReference type="EMBL" id="KZP27377.1"/>
    </source>
</evidence>
<organism evidence="1 2">
    <name type="scientific">Athelia psychrophila</name>
    <dbReference type="NCBI Taxonomy" id="1759441"/>
    <lineage>
        <taxon>Eukaryota</taxon>
        <taxon>Fungi</taxon>
        <taxon>Dikarya</taxon>
        <taxon>Basidiomycota</taxon>
        <taxon>Agaricomycotina</taxon>
        <taxon>Agaricomycetes</taxon>
        <taxon>Agaricomycetidae</taxon>
        <taxon>Atheliales</taxon>
        <taxon>Atheliaceae</taxon>
        <taxon>Athelia</taxon>
    </lineage>
</organism>
<dbReference type="Proteomes" id="UP000076532">
    <property type="component" value="Unassembled WGS sequence"/>
</dbReference>
<gene>
    <name evidence="1" type="ORF">FIBSPDRAFT_710952</name>
</gene>